<keyword evidence="9" id="KW-1003">Cell membrane</keyword>
<dbReference type="SMART" id="SM00116">
    <property type="entry name" value="CBS"/>
    <property type="match status" value="2"/>
</dbReference>
<dbReference type="GO" id="GO:0005886">
    <property type="term" value="C:plasma membrane"/>
    <property type="evidence" value="ECO:0007669"/>
    <property type="project" value="UniProtKB-SubCell"/>
</dbReference>
<dbReference type="PANTHER" id="PTHR43773">
    <property type="entry name" value="MAGNESIUM TRANSPORTER MGTE"/>
    <property type="match status" value="1"/>
</dbReference>
<dbReference type="Gene3D" id="1.25.60.10">
    <property type="entry name" value="MgtE N-terminal domain-like"/>
    <property type="match status" value="1"/>
</dbReference>
<dbReference type="InterPro" id="IPR006667">
    <property type="entry name" value="SLC41_membr_dom"/>
</dbReference>
<dbReference type="Proteomes" id="UP000657006">
    <property type="component" value="Unassembled WGS sequence"/>
</dbReference>
<dbReference type="InterPro" id="IPR006668">
    <property type="entry name" value="Mg_transptr_MgtE_intracell_dom"/>
</dbReference>
<comment type="subcellular location">
    <subcellularLocation>
        <location evidence="9">Cell membrane</location>
        <topology evidence="9">Multi-pass membrane protein</topology>
    </subcellularLocation>
    <subcellularLocation>
        <location evidence="1">Membrane</location>
        <topology evidence="1">Multi-pass membrane protein</topology>
    </subcellularLocation>
</comment>
<dbReference type="SUPFAM" id="SSF158791">
    <property type="entry name" value="MgtE N-terminal domain-like"/>
    <property type="match status" value="1"/>
</dbReference>
<evidence type="ECO:0000256" key="5">
    <source>
        <dbReference type="ARBA" id="ARBA00022842"/>
    </source>
</evidence>
<dbReference type="Pfam" id="PF01769">
    <property type="entry name" value="MgtE"/>
    <property type="match status" value="1"/>
</dbReference>
<evidence type="ECO:0000256" key="8">
    <source>
        <dbReference type="PROSITE-ProRule" id="PRU00703"/>
    </source>
</evidence>
<dbReference type="NCBIfam" id="TIGR00400">
    <property type="entry name" value="mgtE"/>
    <property type="match status" value="1"/>
</dbReference>
<dbReference type="SUPFAM" id="SSF161093">
    <property type="entry name" value="MgtE membrane domain-like"/>
    <property type="match status" value="1"/>
</dbReference>
<comment type="similarity">
    <text evidence="2 9">Belongs to the SLC41A transporter family.</text>
</comment>
<dbReference type="SMART" id="SM00924">
    <property type="entry name" value="MgtE_N"/>
    <property type="match status" value="1"/>
</dbReference>
<dbReference type="Gene3D" id="1.10.357.20">
    <property type="entry name" value="SLC41 divalent cation transporters, integral membrane domain"/>
    <property type="match status" value="1"/>
</dbReference>
<dbReference type="InterPro" id="IPR000644">
    <property type="entry name" value="CBS_dom"/>
</dbReference>
<dbReference type="PANTHER" id="PTHR43773:SF1">
    <property type="entry name" value="MAGNESIUM TRANSPORTER MGTE"/>
    <property type="match status" value="1"/>
</dbReference>
<evidence type="ECO:0000313" key="11">
    <source>
        <dbReference type="EMBL" id="MBC8541959.1"/>
    </source>
</evidence>
<comment type="function">
    <text evidence="9">Acts as a magnesium transporter.</text>
</comment>
<feature type="transmembrane region" description="Helical" evidence="9">
    <location>
        <begin position="419"/>
        <end position="441"/>
    </location>
</feature>
<protein>
    <recommendedName>
        <fullName evidence="9">Magnesium transporter MgtE</fullName>
    </recommendedName>
</protein>
<keyword evidence="3 9" id="KW-0813">Transport</keyword>
<dbReference type="AlphaFoldDB" id="A0A926DQH2"/>
<keyword evidence="8" id="KW-0129">CBS domain</keyword>
<dbReference type="EMBL" id="JACRSQ010000001">
    <property type="protein sequence ID" value="MBC8541959.1"/>
    <property type="molecule type" value="Genomic_DNA"/>
</dbReference>
<organism evidence="11 12">
    <name type="scientific">Bianquea renquensis</name>
    <dbReference type="NCBI Taxonomy" id="2763661"/>
    <lineage>
        <taxon>Bacteria</taxon>
        <taxon>Bacillati</taxon>
        <taxon>Bacillota</taxon>
        <taxon>Clostridia</taxon>
        <taxon>Eubacteriales</taxon>
        <taxon>Bianqueaceae</taxon>
        <taxon>Bianquea</taxon>
    </lineage>
</organism>
<comment type="caution">
    <text evidence="11">The sequence shown here is derived from an EMBL/GenBank/DDBJ whole genome shotgun (WGS) entry which is preliminary data.</text>
</comment>
<comment type="subunit">
    <text evidence="9">Homodimer.</text>
</comment>
<evidence type="ECO:0000256" key="6">
    <source>
        <dbReference type="ARBA" id="ARBA00022989"/>
    </source>
</evidence>
<evidence type="ECO:0000259" key="10">
    <source>
        <dbReference type="PROSITE" id="PS51371"/>
    </source>
</evidence>
<feature type="transmembrane region" description="Helical" evidence="9">
    <location>
        <begin position="283"/>
        <end position="300"/>
    </location>
</feature>
<keyword evidence="9" id="KW-0479">Metal-binding</keyword>
<proteinExistence type="inferred from homology"/>
<accession>A0A926DQH2</accession>
<feature type="transmembrane region" description="Helical" evidence="9">
    <location>
        <begin position="357"/>
        <end position="373"/>
    </location>
</feature>
<dbReference type="InterPro" id="IPR038076">
    <property type="entry name" value="MgtE_N_sf"/>
</dbReference>
<evidence type="ECO:0000256" key="4">
    <source>
        <dbReference type="ARBA" id="ARBA00022692"/>
    </source>
</evidence>
<dbReference type="InterPro" id="IPR036739">
    <property type="entry name" value="SLC41_membr_dom_sf"/>
</dbReference>
<dbReference type="RefSeq" id="WP_249289091.1">
    <property type="nucleotide sequence ID" value="NZ_JACRSQ010000001.1"/>
</dbReference>
<sequence>MEPLNFGLLKEWLEEKKFFRVKDALTNRNEVDIAEFLEDLPPEKMAVVFRMLPKEMAADVFAELSVETQQTIIESVTDTEISQIMNDLFVDDMVDMLEELPANVVKRVLRNATPEKRAMINQFLRYPEDSAGSIMTAEFVDLRKTMTVGAAIRKIRSTGLNKETVYTCYVTDANRRLEGEVSVKDLLMAEDEAGIESVMDANMISVVTTENQEETAKLFSKYGLLSIPVVDEENRLVGIVTVDDAVEVMEQEATEDFERMAAMTPSEKPYLKTSVWALARHRILWLLVLMISAMITGGVLQKYEAAFAALPLLVTFIPMLTDTGGNAGSQSATLIIRGMALSEIRMKDALKVLWKELRVALLVGLVLSLVNYLRLRWMYPGNEMIALTVVISLFITVVLAKIVGGLLPMAAKMIHADPAIMASPLITTIVDAFSLVIYFSIAQRLLHI</sequence>
<evidence type="ECO:0000256" key="9">
    <source>
        <dbReference type="RuleBase" id="RU362011"/>
    </source>
</evidence>
<evidence type="ECO:0000256" key="3">
    <source>
        <dbReference type="ARBA" id="ARBA00022448"/>
    </source>
</evidence>
<feature type="domain" description="CBS" evidence="10">
    <location>
        <begin position="135"/>
        <end position="197"/>
    </location>
</feature>
<name>A0A926DQH2_9FIRM</name>
<keyword evidence="4 9" id="KW-0812">Transmembrane</keyword>
<reference evidence="11" key="1">
    <citation type="submission" date="2020-08" db="EMBL/GenBank/DDBJ databases">
        <title>Genome public.</title>
        <authorList>
            <person name="Liu C."/>
            <person name="Sun Q."/>
        </authorList>
    </citation>
    <scope>NUCLEOTIDE SEQUENCE</scope>
    <source>
        <strain evidence="11">NSJ-32</strain>
    </source>
</reference>
<keyword evidence="6 9" id="KW-1133">Transmembrane helix</keyword>
<dbReference type="Gene3D" id="3.10.580.10">
    <property type="entry name" value="CBS-domain"/>
    <property type="match status" value="1"/>
</dbReference>
<feature type="transmembrane region" description="Helical" evidence="9">
    <location>
        <begin position="385"/>
        <end position="407"/>
    </location>
</feature>
<evidence type="ECO:0000256" key="2">
    <source>
        <dbReference type="ARBA" id="ARBA00009749"/>
    </source>
</evidence>
<gene>
    <name evidence="11" type="primary">mgtE</name>
    <name evidence="11" type="ORF">H8730_00145</name>
</gene>
<dbReference type="SUPFAM" id="SSF54631">
    <property type="entry name" value="CBS-domain pair"/>
    <property type="match status" value="1"/>
</dbReference>
<feature type="domain" description="CBS" evidence="10">
    <location>
        <begin position="199"/>
        <end position="255"/>
    </location>
</feature>
<dbReference type="InterPro" id="IPR006669">
    <property type="entry name" value="MgtE_transporter"/>
</dbReference>
<dbReference type="Pfam" id="PF00571">
    <property type="entry name" value="CBS"/>
    <property type="match status" value="2"/>
</dbReference>
<feature type="transmembrane region" description="Helical" evidence="9">
    <location>
        <begin position="306"/>
        <end position="336"/>
    </location>
</feature>
<evidence type="ECO:0000256" key="1">
    <source>
        <dbReference type="ARBA" id="ARBA00004141"/>
    </source>
</evidence>
<dbReference type="GO" id="GO:0046872">
    <property type="term" value="F:metal ion binding"/>
    <property type="evidence" value="ECO:0007669"/>
    <property type="project" value="UniProtKB-KW"/>
</dbReference>
<keyword evidence="5 9" id="KW-0460">Magnesium</keyword>
<dbReference type="InterPro" id="IPR046342">
    <property type="entry name" value="CBS_dom_sf"/>
</dbReference>
<dbReference type="Pfam" id="PF03448">
    <property type="entry name" value="MgtE_N"/>
    <property type="match status" value="1"/>
</dbReference>
<dbReference type="PROSITE" id="PS51371">
    <property type="entry name" value="CBS"/>
    <property type="match status" value="2"/>
</dbReference>
<keyword evidence="7 9" id="KW-0472">Membrane</keyword>
<evidence type="ECO:0000313" key="12">
    <source>
        <dbReference type="Proteomes" id="UP000657006"/>
    </source>
</evidence>
<evidence type="ECO:0000256" key="7">
    <source>
        <dbReference type="ARBA" id="ARBA00023136"/>
    </source>
</evidence>
<keyword evidence="12" id="KW-1185">Reference proteome</keyword>
<dbReference type="GO" id="GO:0015095">
    <property type="term" value="F:magnesium ion transmembrane transporter activity"/>
    <property type="evidence" value="ECO:0007669"/>
    <property type="project" value="UniProtKB-UniRule"/>
</dbReference>
<dbReference type="CDD" id="cd04606">
    <property type="entry name" value="CBS_pair_Mg_transporter"/>
    <property type="match status" value="1"/>
</dbReference>